<dbReference type="PANTHER" id="PTHR38452:SF1">
    <property type="entry name" value="UPF0756 MEMBRANE PROTEIN YEAL"/>
    <property type="match status" value="1"/>
</dbReference>
<protein>
    <recommendedName>
        <fullName evidence="5">UPF0756 membrane protein CLHOM_09460</fullName>
    </recommendedName>
</protein>
<accession>A0A0L6ZDE1</accession>
<dbReference type="GO" id="GO:0005886">
    <property type="term" value="C:plasma membrane"/>
    <property type="evidence" value="ECO:0007669"/>
    <property type="project" value="UniProtKB-SubCell"/>
</dbReference>
<keyword evidence="7" id="KW-1185">Reference proteome</keyword>
<sequence length="153" mass="16473">MLSKIILIVLFILSLINKNKSLTGAAFIIFIISLIDNGKSADFIEKHFMNLGMTFLMIWMLAPLIKQTSIETIDLNQLLNARSIISIIAGILAVLVASKGVTFLKLNSDTMPGILIGSIIGVTFLGGVPVGPLIASGIVCGVLKLINYIFELK</sequence>
<dbReference type="HAMAP" id="MF_01874">
    <property type="entry name" value="UPF0756"/>
    <property type="match status" value="1"/>
</dbReference>
<evidence type="ECO:0000256" key="5">
    <source>
        <dbReference type="HAMAP-Rule" id="MF_01874"/>
    </source>
</evidence>
<evidence type="ECO:0000256" key="2">
    <source>
        <dbReference type="ARBA" id="ARBA00022692"/>
    </source>
</evidence>
<keyword evidence="4 5" id="KW-0472">Membrane</keyword>
<feature type="transmembrane region" description="Helical" evidence="5">
    <location>
        <begin position="47"/>
        <end position="65"/>
    </location>
</feature>
<keyword evidence="2 5" id="KW-0812">Transmembrane</keyword>
<proteinExistence type="inferred from homology"/>
<evidence type="ECO:0000256" key="3">
    <source>
        <dbReference type="ARBA" id="ARBA00022989"/>
    </source>
</evidence>
<organism evidence="6 7">
    <name type="scientific">Clostridium homopropionicum DSM 5847</name>
    <dbReference type="NCBI Taxonomy" id="1121318"/>
    <lineage>
        <taxon>Bacteria</taxon>
        <taxon>Bacillati</taxon>
        <taxon>Bacillota</taxon>
        <taxon>Clostridia</taxon>
        <taxon>Eubacteriales</taxon>
        <taxon>Clostridiaceae</taxon>
        <taxon>Clostridium</taxon>
    </lineage>
</organism>
<evidence type="ECO:0000313" key="7">
    <source>
        <dbReference type="Proteomes" id="UP000037043"/>
    </source>
</evidence>
<evidence type="ECO:0000256" key="1">
    <source>
        <dbReference type="ARBA" id="ARBA00022475"/>
    </source>
</evidence>
<dbReference type="STRING" id="36844.SAMN04488501_10351"/>
<evidence type="ECO:0000256" key="4">
    <source>
        <dbReference type="ARBA" id="ARBA00023136"/>
    </source>
</evidence>
<keyword evidence="1 5" id="KW-1003">Cell membrane</keyword>
<comment type="subcellular location">
    <subcellularLocation>
        <location evidence="5">Cell membrane</location>
        <topology evidence="5">Multi-pass membrane protein</topology>
    </subcellularLocation>
</comment>
<dbReference type="EMBL" id="LHUR01000012">
    <property type="protein sequence ID" value="KOA20803.1"/>
    <property type="molecule type" value="Genomic_DNA"/>
</dbReference>
<reference evidence="7" key="1">
    <citation type="submission" date="2015-08" db="EMBL/GenBank/DDBJ databases">
        <title>Genome sequence of the strict anaerobe Clostridium homopropionicum LuHBu1 (DSM 5847T).</title>
        <authorList>
            <person name="Poehlein A."/>
            <person name="Beck M."/>
            <person name="Schiel-Bengelsdorf B."/>
            <person name="Bengelsdorf F.R."/>
            <person name="Daniel R."/>
            <person name="Duerre P."/>
        </authorList>
    </citation>
    <scope>NUCLEOTIDE SEQUENCE [LARGE SCALE GENOMIC DNA]</scope>
    <source>
        <strain evidence="7">DSM 5847</strain>
    </source>
</reference>
<feature type="transmembrane region" description="Helical" evidence="5">
    <location>
        <begin position="77"/>
        <end position="98"/>
    </location>
</feature>
<gene>
    <name evidence="6" type="ORF">CLHOM_09460</name>
</gene>
<comment type="similarity">
    <text evidence="5">Belongs to the UPF0756 family.</text>
</comment>
<name>A0A0L6ZDE1_9CLOT</name>
<dbReference type="AlphaFoldDB" id="A0A0L6ZDE1"/>
<dbReference type="PANTHER" id="PTHR38452">
    <property type="entry name" value="UPF0756 MEMBRANE PROTEIN YEAL"/>
    <property type="match status" value="1"/>
</dbReference>
<evidence type="ECO:0000313" key="6">
    <source>
        <dbReference type="EMBL" id="KOA20803.1"/>
    </source>
</evidence>
<feature type="transmembrane region" description="Helical" evidence="5">
    <location>
        <begin position="110"/>
        <end position="127"/>
    </location>
</feature>
<comment type="caution">
    <text evidence="6">The sequence shown here is derived from an EMBL/GenBank/DDBJ whole genome shotgun (WGS) entry which is preliminary data.</text>
</comment>
<keyword evidence="3 5" id="KW-1133">Transmembrane helix</keyword>
<dbReference type="PATRIC" id="fig|1121318.3.peg.950"/>
<dbReference type="Pfam" id="PF04284">
    <property type="entry name" value="DUF441"/>
    <property type="match status" value="1"/>
</dbReference>
<feature type="transmembrane region" description="Helical" evidence="5">
    <location>
        <begin position="6"/>
        <end position="35"/>
    </location>
</feature>
<dbReference type="InterPro" id="IPR007382">
    <property type="entry name" value="UPF0756_TM"/>
</dbReference>
<dbReference type="Proteomes" id="UP000037043">
    <property type="component" value="Unassembled WGS sequence"/>
</dbReference>